<feature type="transmembrane region" description="Helical" evidence="5">
    <location>
        <begin position="393"/>
        <end position="411"/>
    </location>
</feature>
<evidence type="ECO:0000256" key="4">
    <source>
        <dbReference type="ARBA" id="ARBA00023136"/>
    </source>
</evidence>
<evidence type="ECO:0000256" key="1">
    <source>
        <dbReference type="ARBA" id="ARBA00004141"/>
    </source>
</evidence>
<dbReference type="GO" id="GO:0016020">
    <property type="term" value="C:membrane"/>
    <property type="evidence" value="ECO:0007669"/>
    <property type="project" value="UniProtKB-SubCell"/>
</dbReference>
<comment type="subcellular location">
    <subcellularLocation>
        <location evidence="1">Membrane</location>
        <topology evidence="1">Multi-pass membrane protein</topology>
    </subcellularLocation>
</comment>
<dbReference type="EMBL" id="CP020953">
    <property type="protein sequence ID" value="AWI06853.1"/>
    <property type="molecule type" value="Genomic_DNA"/>
</dbReference>
<dbReference type="InterPro" id="IPR051533">
    <property type="entry name" value="WaaL-like"/>
</dbReference>
<evidence type="ECO:0000256" key="2">
    <source>
        <dbReference type="ARBA" id="ARBA00022692"/>
    </source>
</evidence>
<feature type="domain" description="O-antigen ligase-related" evidence="6">
    <location>
        <begin position="209"/>
        <end position="342"/>
    </location>
</feature>
<accession>A0A2U8DVQ7</accession>
<dbReference type="RefSeq" id="WP_032077141.1">
    <property type="nucleotide sequence ID" value="NZ_CP020953.1"/>
</dbReference>
<feature type="transmembrane region" description="Helical" evidence="5">
    <location>
        <begin position="222"/>
        <end position="255"/>
    </location>
</feature>
<dbReference type="OrthoDB" id="9806320at2"/>
<dbReference type="KEGG" id="cdrk:B9W14_20910"/>
<feature type="transmembrane region" description="Helical" evidence="5">
    <location>
        <begin position="333"/>
        <end position="351"/>
    </location>
</feature>
<feature type="transmembrane region" description="Helical" evidence="5">
    <location>
        <begin position="68"/>
        <end position="89"/>
    </location>
</feature>
<proteinExistence type="predicted"/>
<evidence type="ECO:0000256" key="3">
    <source>
        <dbReference type="ARBA" id="ARBA00022989"/>
    </source>
</evidence>
<organism evidence="7 8">
    <name type="scientific">Clostridium drakei</name>
    <dbReference type="NCBI Taxonomy" id="332101"/>
    <lineage>
        <taxon>Bacteria</taxon>
        <taxon>Bacillati</taxon>
        <taxon>Bacillota</taxon>
        <taxon>Clostridia</taxon>
        <taxon>Eubacteriales</taxon>
        <taxon>Clostridiaceae</taxon>
        <taxon>Clostridium</taxon>
    </lineage>
</organism>
<dbReference type="PANTHER" id="PTHR37422:SF17">
    <property type="entry name" value="O-ANTIGEN LIGASE"/>
    <property type="match status" value="1"/>
</dbReference>
<feature type="transmembrane region" description="Helical" evidence="5">
    <location>
        <begin position="363"/>
        <end position="381"/>
    </location>
</feature>
<dbReference type="Pfam" id="PF04932">
    <property type="entry name" value="Wzy_C"/>
    <property type="match status" value="1"/>
</dbReference>
<keyword evidence="3 5" id="KW-1133">Transmembrane helix</keyword>
<feature type="transmembrane region" description="Helical" evidence="5">
    <location>
        <begin position="27"/>
        <end position="48"/>
    </location>
</feature>
<feature type="transmembrane region" description="Helical" evidence="5">
    <location>
        <begin position="125"/>
        <end position="146"/>
    </location>
</feature>
<reference evidence="8" key="1">
    <citation type="submission" date="2017-04" db="EMBL/GenBank/DDBJ databases">
        <authorList>
            <person name="Song Y."/>
            <person name="Cho B.-K."/>
        </authorList>
    </citation>
    <scope>NUCLEOTIDE SEQUENCE [LARGE SCALE GENOMIC DNA]</scope>
    <source>
        <strain evidence="8">SL1</strain>
    </source>
</reference>
<dbReference type="InterPro" id="IPR007016">
    <property type="entry name" value="O-antigen_ligase-rel_domated"/>
</dbReference>
<feature type="transmembrane region" description="Helical" evidence="5">
    <location>
        <begin position="176"/>
        <end position="193"/>
    </location>
</feature>
<feature type="transmembrane region" description="Helical" evidence="5">
    <location>
        <begin position="5"/>
        <end position="21"/>
    </location>
</feature>
<keyword evidence="8" id="KW-1185">Reference proteome</keyword>
<keyword evidence="4 5" id="KW-0472">Membrane</keyword>
<evidence type="ECO:0000259" key="6">
    <source>
        <dbReference type="Pfam" id="PF04932"/>
    </source>
</evidence>
<evidence type="ECO:0000313" key="7">
    <source>
        <dbReference type="EMBL" id="AWI06853.1"/>
    </source>
</evidence>
<feature type="transmembrane region" description="Helical" evidence="5">
    <location>
        <begin position="95"/>
        <end position="113"/>
    </location>
</feature>
<name>A0A2U8DVQ7_9CLOT</name>
<sequence>MFLDILLYCLMSLYIILLPLMPNKVNLIGKSISPADAILSVIVLIYLLKLFLCRDSRKKFVFGIKDFFSNYLTIFMSILALIMLFSISYATEKGLALSETIRFITYIIIFFIIKYENKSKGYLKILINSYICSVFITSLFGIYQYFTGFALNKKFIENYGYAKIKIAANMDNPNNLGAFLVLAIFPVLMIAIYEKNKLKKAAYVSLTTLMLIDIALTGSRNAIVGIIVGVVVLAVLYSFRLFILLGFLGIIALFVPQVRERLLAITDKTQNESRTYLWEIAKKMIKDHPLFGVGNGNYVSLHDKYTEIYPQFKFYGESRWPCHNSYLKIESELGIIGGISFLGILITSLLRVKKFITNVKDEYFKFFYTGFLASMIAFYVMNLVDNLFFVPKTTAYFWILLAICEAGIFHMEHNDNTINI</sequence>
<dbReference type="Proteomes" id="UP000244910">
    <property type="component" value="Chromosome"/>
</dbReference>
<gene>
    <name evidence="7" type="ORF">B9W14_20910</name>
</gene>
<dbReference type="PANTHER" id="PTHR37422">
    <property type="entry name" value="TEICHURONIC ACID BIOSYNTHESIS PROTEIN TUAE"/>
    <property type="match status" value="1"/>
</dbReference>
<keyword evidence="2 5" id="KW-0812">Transmembrane</keyword>
<evidence type="ECO:0000256" key="5">
    <source>
        <dbReference type="SAM" id="Phobius"/>
    </source>
</evidence>
<dbReference type="AlphaFoldDB" id="A0A2U8DVQ7"/>
<evidence type="ECO:0000313" key="8">
    <source>
        <dbReference type="Proteomes" id="UP000244910"/>
    </source>
</evidence>
<protein>
    <submittedName>
        <fullName evidence="7">Polymerase</fullName>
    </submittedName>
</protein>